<protein>
    <submittedName>
        <fullName evidence="1">Uncharacterized protein</fullName>
    </submittedName>
</protein>
<dbReference type="EMBL" id="JACEIK010002142">
    <property type="protein sequence ID" value="MCD9559378.1"/>
    <property type="molecule type" value="Genomic_DNA"/>
</dbReference>
<gene>
    <name evidence="1" type="ORF">HAX54_017301</name>
</gene>
<evidence type="ECO:0000313" key="1">
    <source>
        <dbReference type="EMBL" id="MCD9559378.1"/>
    </source>
</evidence>
<sequence length="176" mass="20332">MGLIRRFVIASSVDFWKLNVLMLRVFIGTFETHCEFIGGVANAEFVLAVEVPSLIFVVRSLVIIESTRGLGYLENEEIAQKSYNIAEIRSILHRLSNCRWTSVRICVKKRSSYKAYTKAKAGFVKFVDLANVSLKTKIYDPRYQKYEIADQYGADIKVRWEDFRKLANVSEDFVDR</sequence>
<name>A0ABS8UKF1_DATST</name>
<reference evidence="1 2" key="1">
    <citation type="journal article" date="2021" name="BMC Genomics">
        <title>Datura genome reveals duplications of psychoactive alkaloid biosynthetic genes and high mutation rate following tissue culture.</title>
        <authorList>
            <person name="Rajewski A."/>
            <person name="Carter-House D."/>
            <person name="Stajich J."/>
            <person name="Litt A."/>
        </authorList>
    </citation>
    <scope>NUCLEOTIDE SEQUENCE [LARGE SCALE GENOMIC DNA]</scope>
    <source>
        <strain evidence="1">AR-01</strain>
    </source>
</reference>
<comment type="caution">
    <text evidence="1">The sequence shown here is derived from an EMBL/GenBank/DDBJ whole genome shotgun (WGS) entry which is preliminary data.</text>
</comment>
<accession>A0ABS8UKF1</accession>
<proteinExistence type="predicted"/>
<keyword evidence="2" id="KW-1185">Reference proteome</keyword>
<organism evidence="1 2">
    <name type="scientific">Datura stramonium</name>
    <name type="common">Jimsonweed</name>
    <name type="synonym">Common thornapple</name>
    <dbReference type="NCBI Taxonomy" id="4076"/>
    <lineage>
        <taxon>Eukaryota</taxon>
        <taxon>Viridiplantae</taxon>
        <taxon>Streptophyta</taxon>
        <taxon>Embryophyta</taxon>
        <taxon>Tracheophyta</taxon>
        <taxon>Spermatophyta</taxon>
        <taxon>Magnoliopsida</taxon>
        <taxon>eudicotyledons</taxon>
        <taxon>Gunneridae</taxon>
        <taxon>Pentapetalae</taxon>
        <taxon>asterids</taxon>
        <taxon>lamiids</taxon>
        <taxon>Solanales</taxon>
        <taxon>Solanaceae</taxon>
        <taxon>Solanoideae</taxon>
        <taxon>Datureae</taxon>
        <taxon>Datura</taxon>
    </lineage>
</organism>
<dbReference type="Proteomes" id="UP000823775">
    <property type="component" value="Unassembled WGS sequence"/>
</dbReference>
<evidence type="ECO:0000313" key="2">
    <source>
        <dbReference type="Proteomes" id="UP000823775"/>
    </source>
</evidence>